<comment type="caution">
    <text evidence="9">The sequence shown here is derived from an EMBL/GenBank/DDBJ whole genome shotgun (WGS) entry which is preliminary data.</text>
</comment>
<evidence type="ECO:0000256" key="2">
    <source>
        <dbReference type="ARBA" id="ARBA00022692"/>
    </source>
</evidence>
<feature type="transmembrane region" description="Helical" evidence="7">
    <location>
        <begin position="181"/>
        <end position="206"/>
    </location>
</feature>
<feature type="domain" description="Rhodopsin" evidence="8">
    <location>
        <begin position="48"/>
        <end position="133"/>
    </location>
</feature>
<evidence type="ECO:0000256" key="6">
    <source>
        <dbReference type="SAM" id="MobiDB-lite"/>
    </source>
</evidence>
<feature type="transmembrane region" description="Helical" evidence="7">
    <location>
        <begin position="103"/>
        <end position="129"/>
    </location>
</feature>
<reference evidence="9" key="2">
    <citation type="submission" date="2022-07" db="EMBL/GenBank/DDBJ databases">
        <authorList>
            <person name="Goncalves M.F.M."/>
            <person name="Hilario S."/>
            <person name="Van De Peer Y."/>
            <person name="Esteves A.C."/>
            <person name="Alves A."/>
        </authorList>
    </citation>
    <scope>NUCLEOTIDE SEQUENCE</scope>
    <source>
        <strain evidence="9">MUM 19.33</strain>
    </source>
</reference>
<name>A0A9Q0BBI1_9HYPO</name>
<evidence type="ECO:0000256" key="4">
    <source>
        <dbReference type="ARBA" id="ARBA00023136"/>
    </source>
</evidence>
<dbReference type="RefSeq" id="XP_051359376.1">
    <property type="nucleotide sequence ID" value="XM_051509642.1"/>
</dbReference>
<feature type="transmembrane region" description="Helical" evidence="7">
    <location>
        <begin position="29"/>
        <end position="52"/>
    </location>
</feature>
<comment type="subcellular location">
    <subcellularLocation>
        <location evidence="1">Membrane</location>
        <topology evidence="1">Multi-pass membrane protein</topology>
    </subcellularLocation>
</comment>
<dbReference type="PANTHER" id="PTHR33048">
    <property type="entry name" value="PTH11-LIKE INTEGRAL MEMBRANE PROTEIN (AFU_ORTHOLOGUE AFUA_5G11245)"/>
    <property type="match status" value="1"/>
</dbReference>
<keyword evidence="2 7" id="KW-0812">Transmembrane</keyword>
<dbReference type="InterPro" id="IPR052337">
    <property type="entry name" value="SAT4-like"/>
</dbReference>
<dbReference type="OrthoDB" id="3529975at2759"/>
<reference evidence="9" key="1">
    <citation type="journal article" date="2021" name="J Fungi (Basel)">
        <title>Genomic and Metabolomic Analyses of the Marine Fungus Emericellopsis cladophorae: Insights into Saltwater Adaptability Mechanisms and Its Biosynthetic Potential.</title>
        <authorList>
            <person name="Goncalves M.F.M."/>
            <person name="Hilario S."/>
            <person name="Van de Peer Y."/>
            <person name="Esteves A.C."/>
            <person name="Alves A."/>
        </authorList>
    </citation>
    <scope>NUCLEOTIDE SEQUENCE</scope>
    <source>
        <strain evidence="9">MUM 19.33</strain>
    </source>
</reference>
<dbReference type="Pfam" id="PF20684">
    <property type="entry name" value="Fung_rhodopsin"/>
    <property type="match status" value="2"/>
</dbReference>
<gene>
    <name evidence="9" type="ORF">J7T54_005044</name>
</gene>
<feature type="transmembrane region" description="Helical" evidence="7">
    <location>
        <begin position="149"/>
        <end position="169"/>
    </location>
</feature>
<evidence type="ECO:0000256" key="3">
    <source>
        <dbReference type="ARBA" id="ARBA00022989"/>
    </source>
</evidence>
<dbReference type="GO" id="GO:0016020">
    <property type="term" value="C:membrane"/>
    <property type="evidence" value="ECO:0007669"/>
    <property type="project" value="UniProtKB-SubCell"/>
</dbReference>
<evidence type="ECO:0000256" key="7">
    <source>
        <dbReference type="SAM" id="Phobius"/>
    </source>
</evidence>
<protein>
    <recommendedName>
        <fullName evidence="8">Rhodopsin domain-containing protein</fullName>
    </recommendedName>
</protein>
<feature type="domain" description="Rhodopsin" evidence="8">
    <location>
        <begin position="135"/>
        <end position="212"/>
    </location>
</feature>
<feature type="compositionally biased region" description="Basic residues" evidence="6">
    <location>
        <begin position="244"/>
        <end position="253"/>
    </location>
</feature>
<dbReference type="AlphaFoldDB" id="A0A9Q0BBI1"/>
<evidence type="ECO:0000256" key="5">
    <source>
        <dbReference type="ARBA" id="ARBA00038359"/>
    </source>
</evidence>
<keyword evidence="3 7" id="KW-1133">Transmembrane helix</keyword>
<feature type="region of interest" description="Disordered" evidence="6">
    <location>
        <begin position="225"/>
        <end position="297"/>
    </location>
</feature>
<accession>A0A9Q0BBI1</accession>
<dbReference type="InterPro" id="IPR049326">
    <property type="entry name" value="Rhodopsin_dom_fungi"/>
</dbReference>
<dbReference type="GeneID" id="75831530"/>
<feature type="transmembrane region" description="Helical" evidence="7">
    <location>
        <begin position="64"/>
        <end position="91"/>
    </location>
</feature>
<dbReference type="Proteomes" id="UP001055219">
    <property type="component" value="Unassembled WGS sequence"/>
</dbReference>
<sequence>MSVSDWAALFPPDQIPYHWDKVPIVGKSLAFLIANYVLEPVVIAVVALRFYSRTTMGTLGWDDWFVLIAKILCICTLTVVTSLSSIGSGYYVEQVAMNLSTVYLLIFILQGFFLFANMTVKLSVCFFYLRVFVDTIWNLNMRTSDKLGLALAFSIGIGMTVVGIIRAIYVSTTSVKGDITATLLTNLFLTVIEQQLAIITVSIPMLRPLWRRYRGRLGGYSLDESEQANKDSLPNGTFDGSGAKGRRLPRRRNNNTMLDSKFELGTVLGEERHAEGRTADQKSLPNAASWDAVDSGS</sequence>
<keyword evidence="4 7" id="KW-0472">Membrane</keyword>
<evidence type="ECO:0000259" key="8">
    <source>
        <dbReference type="Pfam" id="PF20684"/>
    </source>
</evidence>
<organism evidence="9 10">
    <name type="scientific">Emericellopsis cladophorae</name>
    <dbReference type="NCBI Taxonomy" id="2686198"/>
    <lineage>
        <taxon>Eukaryota</taxon>
        <taxon>Fungi</taxon>
        <taxon>Dikarya</taxon>
        <taxon>Ascomycota</taxon>
        <taxon>Pezizomycotina</taxon>
        <taxon>Sordariomycetes</taxon>
        <taxon>Hypocreomycetidae</taxon>
        <taxon>Hypocreales</taxon>
        <taxon>Bionectriaceae</taxon>
        <taxon>Emericellopsis</taxon>
    </lineage>
</organism>
<feature type="compositionally biased region" description="Basic and acidic residues" evidence="6">
    <location>
        <begin position="269"/>
        <end position="280"/>
    </location>
</feature>
<dbReference type="EMBL" id="JAGIXG020000066">
    <property type="protein sequence ID" value="KAI6778520.1"/>
    <property type="molecule type" value="Genomic_DNA"/>
</dbReference>
<proteinExistence type="inferred from homology"/>
<dbReference type="PANTHER" id="PTHR33048:SF161">
    <property type="entry name" value="INTEGRAL MEMBRANE PROTEIN"/>
    <property type="match status" value="1"/>
</dbReference>
<comment type="similarity">
    <text evidence="5">Belongs to the SAT4 family.</text>
</comment>
<evidence type="ECO:0000256" key="1">
    <source>
        <dbReference type="ARBA" id="ARBA00004141"/>
    </source>
</evidence>
<keyword evidence="10" id="KW-1185">Reference proteome</keyword>
<evidence type="ECO:0000313" key="10">
    <source>
        <dbReference type="Proteomes" id="UP001055219"/>
    </source>
</evidence>
<evidence type="ECO:0000313" key="9">
    <source>
        <dbReference type="EMBL" id="KAI6778520.1"/>
    </source>
</evidence>